<dbReference type="CDD" id="cd03024">
    <property type="entry name" value="DsbA_FrnE"/>
    <property type="match status" value="1"/>
</dbReference>
<organism evidence="2 3">
    <name type="scientific">Acrocarpospora pleiomorpha</name>
    <dbReference type="NCBI Taxonomy" id="90975"/>
    <lineage>
        <taxon>Bacteria</taxon>
        <taxon>Bacillati</taxon>
        <taxon>Actinomycetota</taxon>
        <taxon>Actinomycetes</taxon>
        <taxon>Streptosporangiales</taxon>
        <taxon>Streptosporangiaceae</taxon>
        <taxon>Acrocarpospora</taxon>
    </lineage>
</organism>
<dbReference type="PANTHER" id="PTHR13887">
    <property type="entry name" value="GLUTATHIONE S-TRANSFERASE KAPPA"/>
    <property type="match status" value="1"/>
</dbReference>
<evidence type="ECO:0000313" key="3">
    <source>
        <dbReference type="Proteomes" id="UP000377595"/>
    </source>
</evidence>
<protein>
    <submittedName>
        <fullName evidence="2">DSBA oxidoreductase</fullName>
    </submittedName>
</protein>
<sequence length="220" mass="24343">MAAVVSTIKVDIWSDIACPFCYIGKRKFEAAVAASGLPVEVEFHSFELAPDTPEDVEESHVQLIAHKMGVPLAQAREMEQHVLKLAHAVGLEFDYGQLKMTKTLRAHELLHYAKTRGLQAEMKERLMAAYFTEGRHVGRVSDLADLAAEIGLDRDDVVRSLNSDEHLSDVQADLQQAARYGIRGVPFFVFDGKYAVSGAQESTTFADVLTKVHDEKENAA</sequence>
<evidence type="ECO:0000259" key="1">
    <source>
        <dbReference type="Pfam" id="PF01323"/>
    </source>
</evidence>
<gene>
    <name evidence="2" type="ORF">Aple_018220</name>
</gene>
<dbReference type="SUPFAM" id="SSF52833">
    <property type="entry name" value="Thioredoxin-like"/>
    <property type="match status" value="1"/>
</dbReference>
<proteinExistence type="predicted"/>
<accession>A0A5M3XB68</accession>
<evidence type="ECO:0000313" key="2">
    <source>
        <dbReference type="EMBL" id="GES18927.1"/>
    </source>
</evidence>
<reference evidence="2 3" key="1">
    <citation type="submission" date="2019-10" db="EMBL/GenBank/DDBJ databases">
        <title>Whole genome shotgun sequence of Acrocarpospora pleiomorpha NBRC 16267.</title>
        <authorList>
            <person name="Ichikawa N."/>
            <person name="Kimura A."/>
            <person name="Kitahashi Y."/>
            <person name="Komaki H."/>
            <person name="Oguchi A."/>
        </authorList>
    </citation>
    <scope>NUCLEOTIDE SEQUENCE [LARGE SCALE GENOMIC DNA]</scope>
    <source>
        <strain evidence="2 3">NBRC 16267</strain>
    </source>
</reference>
<comment type="caution">
    <text evidence="2">The sequence shown here is derived from an EMBL/GenBank/DDBJ whole genome shotgun (WGS) entry which is preliminary data.</text>
</comment>
<name>A0A5M3XB68_9ACTN</name>
<dbReference type="GO" id="GO:0016491">
    <property type="term" value="F:oxidoreductase activity"/>
    <property type="evidence" value="ECO:0007669"/>
    <property type="project" value="InterPro"/>
</dbReference>
<dbReference type="PANTHER" id="PTHR13887:SF41">
    <property type="entry name" value="THIOREDOXIN SUPERFAMILY PROTEIN"/>
    <property type="match status" value="1"/>
</dbReference>
<feature type="domain" description="DSBA-like thioredoxin" evidence="1">
    <location>
        <begin position="10"/>
        <end position="209"/>
    </location>
</feature>
<dbReference type="Proteomes" id="UP000377595">
    <property type="component" value="Unassembled WGS sequence"/>
</dbReference>
<dbReference type="EMBL" id="BLAF01000009">
    <property type="protein sequence ID" value="GES18927.1"/>
    <property type="molecule type" value="Genomic_DNA"/>
</dbReference>
<keyword evidence="3" id="KW-1185">Reference proteome</keyword>
<dbReference type="Gene3D" id="3.40.30.10">
    <property type="entry name" value="Glutaredoxin"/>
    <property type="match status" value="1"/>
</dbReference>
<dbReference type="Pfam" id="PF01323">
    <property type="entry name" value="DSBA"/>
    <property type="match status" value="1"/>
</dbReference>
<dbReference type="InterPro" id="IPR036249">
    <property type="entry name" value="Thioredoxin-like_sf"/>
</dbReference>
<dbReference type="AlphaFoldDB" id="A0A5M3XB68"/>
<dbReference type="InterPro" id="IPR001853">
    <property type="entry name" value="DSBA-like_thioredoxin_dom"/>
</dbReference>